<gene>
    <name evidence="2" type="ORF">OCTVUL_1B025821</name>
</gene>
<feature type="region of interest" description="Disordered" evidence="1">
    <location>
        <begin position="25"/>
        <end position="52"/>
    </location>
</feature>
<dbReference type="Proteomes" id="UP001162480">
    <property type="component" value="Chromosome 13"/>
</dbReference>
<sequence>MENDETIRTYLISLYLPYLADRSTDPSAKRVNTASPSSARKHPKALKQIKTTFKRTGRRLRKHFSRLTLRSFSVPTFRRQTSSKQQMETDQGSEKSSTPSKAFSEVVKDICDLKLETLEGDKRVIPVVQDTEKTSKEFLKFQMK</sequence>
<evidence type="ECO:0000313" key="3">
    <source>
        <dbReference type="Proteomes" id="UP001162480"/>
    </source>
</evidence>
<evidence type="ECO:0000313" key="2">
    <source>
        <dbReference type="EMBL" id="CAI9731514.1"/>
    </source>
</evidence>
<reference evidence="2" key="1">
    <citation type="submission" date="2023-08" db="EMBL/GenBank/DDBJ databases">
        <authorList>
            <person name="Alioto T."/>
            <person name="Alioto T."/>
            <person name="Gomez Garrido J."/>
        </authorList>
    </citation>
    <scope>NUCLEOTIDE SEQUENCE</scope>
</reference>
<protein>
    <submittedName>
        <fullName evidence="2">Uncharacterized protein</fullName>
    </submittedName>
</protein>
<organism evidence="2 3">
    <name type="scientific">Octopus vulgaris</name>
    <name type="common">Common octopus</name>
    <dbReference type="NCBI Taxonomy" id="6645"/>
    <lineage>
        <taxon>Eukaryota</taxon>
        <taxon>Metazoa</taxon>
        <taxon>Spiralia</taxon>
        <taxon>Lophotrochozoa</taxon>
        <taxon>Mollusca</taxon>
        <taxon>Cephalopoda</taxon>
        <taxon>Coleoidea</taxon>
        <taxon>Octopodiformes</taxon>
        <taxon>Octopoda</taxon>
        <taxon>Incirrata</taxon>
        <taxon>Octopodidae</taxon>
        <taxon>Octopus</taxon>
    </lineage>
</organism>
<feature type="compositionally biased region" description="Basic residues" evidence="1">
    <location>
        <begin position="39"/>
        <end position="52"/>
    </location>
</feature>
<evidence type="ECO:0000256" key="1">
    <source>
        <dbReference type="SAM" id="MobiDB-lite"/>
    </source>
</evidence>
<name>A0AA36BCB7_OCTVU</name>
<dbReference type="EMBL" id="OX597826">
    <property type="protein sequence ID" value="CAI9731514.1"/>
    <property type="molecule type" value="Genomic_DNA"/>
</dbReference>
<dbReference type="AlphaFoldDB" id="A0AA36BCB7"/>
<accession>A0AA36BCB7</accession>
<feature type="region of interest" description="Disordered" evidence="1">
    <location>
        <begin position="75"/>
        <end position="103"/>
    </location>
</feature>
<proteinExistence type="predicted"/>
<feature type="compositionally biased region" description="Polar residues" evidence="1">
    <location>
        <begin position="75"/>
        <end position="101"/>
    </location>
</feature>
<keyword evidence="3" id="KW-1185">Reference proteome</keyword>